<gene>
    <name evidence="1" type="ORF">HUK84_21045</name>
</gene>
<evidence type="ECO:0000313" key="1">
    <source>
        <dbReference type="EMBL" id="NVN13592.1"/>
    </source>
</evidence>
<name>A0A7Y7J0A2_9PROT</name>
<evidence type="ECO:0000313" key="2">
    <source>
        <dbReference type="Proteomes" id="UP000534870"/>
    </source>
</evidence>
<sequence length="41" mass="4111">MTTETVRIGIAGINGRVGRLLREEVVAGGGSLAGGTARDAQ</sequence>
<accession>A0A7Y7J0A2</accession>
<comment type="caution">
    <text evidence="1">The sequence shown here is derived from an EMBL/GenBank/DDBJ whole genome shotgun (WGS) entry which is preliminary data.</text>
</comment>
<protein>
    <submittedName>
        <fullName evidence="1">4-hydroxy-tetrahydrodipicolinate reductase</fullName>
    </submittedName>
</protein>
<feature type="non-terminal residue" evidence="1">
    <location>
        <position position="41"/>
    </location>
</feature>
<proteinExistence type="predicted"/>
<dbReference type="Proteomes" id="UP000534870">
    <property type="component" value="Unassembled WGS sequence"/>
</dbReference>
<organism evidence="1 2">
    <name type="scientific">Nguyenibacter vanlangensis</name>
    <dbReference type="NCBI Taxonomy" id="1216886"/>
    <lineage>
        <taxon>Bacteria</taxon>
        <taxon>Pseudomonadati</taxon>
        <taxon>Pseudomonadota</taxon>
        <taxon>Alphaproteobacteria</taxon>
        <taxon>Acetobacterales</taxon>
        <taxon>Acetobacteraceae</taxon>
        <taxon>Nguyenibacter</taxon>
    </lineage>
</organism>
<dbReference type="EMBL" id="JABXXP010001035">
    <property type="protein sequence ID" value="NVN13592.1"/>
    <property type="molecule type" value="Genomic_DNA"/>
</dbReference>
<dbReference type="AlphaFoldDB" id="A0A7Y7J0A2"/>
<reference evidence="1 2" key="1">
    <citation type="submission" date="2020-06" db="EMBL/GenBank/DDBJ databases">
        <title>Description of novel acetic acid bacteria.</title>
        <authorList>
            <person name="Sombolestani A."/>
        </authorList>
    </citation>
    <scope>NUCLEOTIDE SEQUENCE [LARGE SCALE GENOMIC DNA]</scope>
    <source>
        <strain evidence="1 2">LMG 31431</strain>
    </source>
</reference>